<reference evidence="2 3" key="1">
    <citation type="submission" date="2021-06" db="EMBL/GenBank/DDBJ databases">
        <title>Caerostris extrusa draft genome.</title>
        <authorList>
            <person name="Kono N."/>
            <person name="Arakawa K."/>
        </authorList>
    </citation>
    <scope>NUCLEOTIDE SEQUENCE [LARGE SCALE GENOMIC DNA]</scope>
</reference>
<evidence type="ECO:0000313" key="3">
    <source>
        <dbReference type="Proteomes" id="UP001054945"/>
    </source>
</evidence>
<comment type="caution">
    <text evidence="2">The sequence shown here is derived from an EMBL/GenBank/DDBJ whole genome shotgun (WGS) entry which is preliminary data.</text>
</comment>
<organism evidence="2 3">
    <name type="scientific">Caerostris extrusa</name>
    <name type="common">Bark spider</name>
    <name type="synonym">Caerostris bankana</name>
    <dbReference type="NCBI Taxonomy" id="172846"/>
    <lineage>
        <taxon>Eukaryota</taxon>
        <taxon>Metazoa</taxon>
        <taxon>Ecdysozoa</taxon>
        <taxon>Arthropoda</taxon>
        <taxon>Chelicerata</taxon>
        <taxon>Arachnida</taxon>
        <taxon>Araneae</taxon>
        <taxon>Araneomorphae</taxon>
        <taxon>Entelegynae</taxon>
        <taxon>Araneoidea</taxon>
        <taxon>Araneidae</taxon>
        <taxon>Caerostris</taxon>
    </lineage>
</organism>
<keyword evidence="3" id="KW-1185">Reference proteome</keyword>
<protein>
    <submittedName>
        <fullName evidence="2">Uncharacterized protein</fullName>
    </submittedName>
</protein>
<sequence length="108" mass="11989">MCPRGTNGINRFFWGGNSVANENRISSGSSGPPSAAIVSWVFVEQECRPLPPERNAKREEDLMTSLRAGWRIPVGEGPDDPASINRKKLRQERDTYVFPSKNPITSSD</sequence>
<evidence type="ECO:0000313" key="2">
    <source>
        <dbReference type="EMBL" id="GIY98224.1"/>
    </source>
</evidence>
<gene>
    <name evidence="2" type="ORF">CEXT_493381</name>
</gene>
<feature type="region of interest" description="Disordered" evidence="1">
    <location>
        <begin position="72"/>
        <end position="108"/>
    </location>
</feature>
<name>A0AAV4XWG3_CAEEX</name>
<evidence type="ECO:0000256" key="1">
    <source>
        <dbReference type="SAM" id="MobiDB-lite"/>
    </source>
</evidence>
<accession>A0AAV4XWG3</accession>
<dbReference type="AlphaFoldDB" id="A0AAV4XWG3"/>
<dbReference type="Proteomes" id="UP001054945">
    <property type="component" value="Unassembled WGS sequence"/>
</dbReference>
<dbReference type="EMBL" id="BPLR01018270">
    <property type="protein sequence ID" value="GIY98224.1"/>
    <property type="molecule type" value="Genomic_DNA"/>
</dbReference>
<proteinExistence type="predicted"/>